<dbReference type="PANTHER" id="PTHR13947">
    <property type="entry name" value="GNAT FAMILY N-ACETYLTRANSFERASE"/>
    <property type="match status" value="1"/>
</dbReference>
<keyword evidence="4" id="KW-1185">Reference proteome</keyword>
<evidence type="ECO:0000259" key="2">
    <source>
        <dbReference type="PROSITE" id="PS51186"/>
    </source>
</evidence>
<dbReference type="InterPro" id="IPR050769">
    <property type="entry name" value="NAT_camello-type"/>
</dbReference>
<gene>
    <name evidence="3" type="ORF">Q5741_01070</name>
</gene>
<evidence type="ECO:0000313" key="4">
    <source>
        <dbReference type="Proteomes" id="UP001240171"/>
    </source>
</evidence>
<dbReference type="SUPFAM" id="SSF55729">
    <property type="entry name" value="Acyl-CoA N-acyltransferases (Nat)"/>
    <property type="match status" value="1"/>
</dbReference>
<evidence type="ECO:0000256" key="1">
    <source>
        <dbReference type="ARBA" id="ARBA00022679"/>
    </source>
</evidence>
<dbReference type="CDD" id="cd04301">
    <property type="entry name" value="NAT_SF"/>
    <property type="match status" value="1"/>
</dbReference>
<dbReference type="RefSeq" id="WP_305022190.1">
    <property type="nucleotide sequence ID" value="NZ_JAUQTB010000001.1"/>
</dbReference>
<dbReference type="InterPro" id="IPR000182">
    <property type="entry name" value="GNAT_dom"/>
</dbReference>
<protein>
    <submittedName>
        <fullName evidence="3">GNAT family N-acetyltransferase</fullName>
    </submittedName>
</protein>
<accession>A0ABT9C6V8</accession>
<reference evidence="3 4" key="1">
    <citation type="submission" date="2023-07" db="EMBL/GenBank/DDBJ databases">
        <title>Paenibacillus sp. JX-17 nov. isolated from soil.</title>
        <authorList>
            <person name="Wan Y."/>
            <person name="Liu B."/>
        </authorList>
    </citation>
    <scope>NUCLEOTIDE SEQUENCE [LARGE SCALE GENOMIC DNA]</scope>
    <source>
        <strain evidence="3 4">JX-17</strain>
    </source>
</reference>
<dbReference type="Pfam" id="PF00583">
    <property type="entry name" value="Acetyltransf_1"/>
    <property type="match status" value="1"/>
</dbReference>
<dbReference type="Gene3D" id="3.40.630.30">
    <property type="match status" value="1"/>
</dbReference>
<dbReference type="PROSITE" id="PS51186">
    <property type="entry name" value="GNAT"/>
    <property type="match status" value="1"/>
</dbReference>
<sequence length="151" mass="17324">MSNNVYAPSFTIRPSCLQDCEAITSLLREVSYPTTFNVMKERMQGIEAENHSIMLVAELEEKVVGFISLQRVQSKAYPDPAAQITMLVVSRDHRYEGIGKRLVERGEQWGREQEGVQLFITGANRERHAEAHAFYERIGFDKKGYRLSKKI</sequence>
<dbReference type="Proteomes" id="UP001240171">
    <property type="component" value="Unassembled WGS sequence"/>
</dbReference>
<name>A0ABT9C6V8_9BACL</name>
<organism evidence="3 4">
    <name type="scientific">Paenibacillus lacisoli</name>
    <dbReference type="NCBI Taxonomy" id="3064525"/>
    <lineage>
        <taxon>Bacteria</taxon>
        <taxon>Bacillati</taxon>
        <taxon>Bacillota</taxon>
        <taxon>Bacilli</taxon>
        <taxon>Bacillales</taxon>
        <taxon>Paenibacillaceae</taxon>
        <taxon>Paenibacillus</taxon>
    </lineage>
</organism>
<evidence type="ECO:0000313" key="3">
    <source>
        <dbReference type="EMBL" id="MDO7905000.1"/>
    </source>
</evidence>
<comment type="caution">
    <text evidence="3">The sequence shown here is derived from an EMBL/GenBank/DDBJ whole genome shotgun (WGS) entry which is preliminary data.</text>
</comment>
<dbReference type="InterPro" id="IPR016181">
    <property type="entry name" value="Acyl_CoA_acyltransferase"/>
</dbReference>
<feature type="domain" description="N-acetyltransferase" evidence="2">
    <location>
        <begin position="10"/>
        <end position="151"/>
    </location>
</feature>
<proteinExistence type="predicted"/>
<dbReference type="PANTHER" id="PTHR13947:SF37">
    <property type="entry name" value="LD18367P"/>
    <property type="match status" value="1"/>
</dbReference>
<keyword evidence="1" id="KW-0808">Transferase</keyword>
<dbReference type="EMBL" id="JAUQTB010000001">
    <property type="protein sequence ID" value="MDO7905000.1"/>
    <property type="molecule type" value="Genomic_DNA"/>
</dbReference>